<sequence>MQHAGPDPQPGIEPKPPAVGGPIPNHWTARDVPKGSIFKSLAGTPDPSNRAQSKTVLHSGMEWQQVCQHLGTPRQCPVWGHLLAVLPPQPCETENGFTSPLKVLREQEPPSHLARAQVFTPSRKVSAPAPQLHDFARASPE</sequence>
<evidence type="ECO:0000256" key="1">
    <source>
        <dbReference type="SAM" id="MobiDB-lite"/>
    </source>
</evidence>
<keyword evidence="3" id="KW-1185">Reference proteome</keyword>
<gene>
    <name evidence="2" type="ORF">MRATA1EN1_LOCUS15015</name>
</gene>
<protein>
    <submittedName>
        <fullName evidence="2">Uncharacterized protein</fullName>
    </submittedName>
</protein>
<evidence type="ECO:0000313" key="2">
    <source>
        <dbReference type="EMBL" id="CAI9166053.1"/>
    </source>
</evidence>
<dbReference type="Proteomes" id="UP001176941">
    <property type="component" value="Chromosome 25"/>
</dbReference>
<reference evidence="2" key="1">
    <citation type="submission" date="2023-04" db="EMBL/GenBank/DDBJ databases">
        <authorList>
            <consortium name="ELIXIR-Norway"/>
        </authorList>
    </citation>
    <scope>NUCLEOTIDE SEQUENCE [LARGE SCALE GENOMIC DNA]</scope>
</reference>
<proteinExistence type="predicted"/>
<dbReference type="EMBL" id="OX459961">
    <property type="protein sequence ID" value="CAI9166053.1"/>
    <property type="molecule type" value="Genomic_DNA"/>
</dbReference>
<feature type="region of interest" description="Disordered" evidence="1">
    <location>
        <begin position="1"/>
        <end position="53"/>
    </location>
</feature>
<feature type="region of interest" description="Disordered" evidence="1">
    <location>
        <begin position="118"/>
        <end position="141"/>
    </location>
</feature>
<accession>A0ABN8Z044</accession>
<name>A0ABN8Z044_RANTA</name>
<feature type="compositionally biased region" description="Pro residues" evidence="1">
    <location>
        <begin position="7"/>
        <end position="19"/>
    </location>
</feature>
<organism evidence="2 3">
    <name type="scientific">Rangifer tarandus platyrhynchus</name>
    <name type="common">Svalbard reindeer</name>
    <dbReference type="NCBI Taxonomy" id="3082113"/>
    <lineage>
        <taxon>Eukaryota</taxon>
        <taxon>Metazoa</taxon>
        <taxon>Chordata</taxon>
        <taxon>Craniata</taxon>
        <taxon>Vertebrata</taxon>
        <taxon>Euteleostomi</taxon>
        <taxon>Mammalia</taxon>
        <taxon>Eutheria</taxon>
        <taxon>Laurasiatheria</taxon>
        <taxon>Artiodactyla</taxon>
        <taxon>Ruminantia</taxon>
        <taxon>Pecora</taxon>
        <taxon>Cervidae</taxon>
        <taxon>Odocoileinae</taxon>
        <taxon>Rangifer</taxon>
    </lineage>
</organism>
<evidence type="ECO:0000313" key="3">
    <source>
        <dbReference type="Proteomes" id="UP001176941"/>
    </source>
</evidence>